<evidence type="ECO:0000256" key="1">
    <source>
        <dbReference type="SAM" id="Phobius"/>
    </source>
</evidence>
<dbReference type="EMBL" id="PGFA01000003">
    <property type="protein sequence ID" value="PJJ53099.1"/>
    <property type="molecule type" value="Genomic_DNA"/>
</dbReference>
<organism evidence="2 3">
    <name type="scientific">Hymenobacter chitinivorans DSM 11115</name>
    <dbReference type="NCBI Taxonomy" id="1121954"/>
    <lineage>
        <taxon>Bacteria</taxon>
        <taxon>Pseudomonadati</taxon>
        <taxon>Bacteroidota</taxon>
        <taxon>Cytophagia</taxon>
        <taxon>Cytophagales</taxon>
        <taxon>Hymenobacteraceae</taxon>
        <taxon>Hymenobacter</taxon>
    </lineage>
</organism>
<dbReference type="Proteomes" id="UP000228535">
    <property type="component" value="Unassembled WGS sequence"/>
</dbReference>
<dbReference type="RefSeq" id="WP_100338002.1">
    <property type="nucleotide sequence ID" value="NZ_PGFA01000003.1"/>
</dbReference>
<keyword evidence="1" id="KW-0472">Membrane</keyword>
<protein>
    <submittedName>
        <fullName evidence="2">Uncharacterized protein</fullName>
    </submittedName>
</protein>
<evidence type="ECO:0000313" key="3">
    <source>
        <dbReference type="Proteomes" id="UP000228535"/>
    </source>
</evidence>
<feature type="transmembrane region" description="Helical" evidence="1">
    <location>
        <begin position="53"/>
        <end position="74"/>
    </location>
</feature>
<comment type="caution">
    <text evidence="2">The sequence shown here is derived from an EMBL/GenBank/DDBJ whole genome shotgun (WGS) entry which is preliminary data.</text>
</comment>
<dbReference type="AlphaFoldDB" id="A0A2M9B570"/>
<feature type="transmembrane region" description="Helical" evidence="1">
    <location>
        <begin position="81"/>
        <end position="100"/>
    </location>
</feature>
<keyword evidence="1" id="KW-0812">Transmembrane</keyword>
<sequence length="162" mass="17096">MSAKPAPAAILTIGLGALLLAVALTGVTVGFDQLLASSIDIQLHNTYFVAPPYLLILGLFLPLLIGGVGSYLLARRYRSAALALLGLGTMFIGLCSWLLYTLSSPLVGTTVYPPLDPTVPLPVSPERTFDSMLLLVILLQFAAVLAVIGVSYKAGQRSARRV</sequence>
<evidence type="ECO:0000313" key="2">
    <source>
        <dbReference type="EMBL" id="PJJ53099.1"/>
    </source>
</evidence>
<reference evidence="2 3" key="1">
    <citation type="submission" date="2017-11" db="EMBL/GenBank/DDBJ databases">
        <title>Genomic Encyclopedia of Archaeal and Bacterial Type Strains, Phase II (KMG-II): From Individual Species to Whole Genera.</title>
        <authorList>
            <person name="Goeker M."/>
        </authorList>
    </citation>
    <scope>NUCLEOTIDE SEQUENCE [LARGE SCALE GENOMIC DNA]</scope>
    <source>
        <strain evidence="2 3">DSM 11115</strain>
    </source>
</reference>
<feature type="transmembrane region" description="Helical" evidence="1">
    <location>
        <begin position="132"/>
        <end position="152"/>
    </location>
</feature>
<gene>
    <name evidence="2" type="ORF">CLV45_3757</name>
</gene>
<accession>A0A2M9B570</accession>
<name>A0A2M9B570_9BACT</name>
<proteinExistence type="predicted"/>
<keyword evidence="1" id="KW-1133">Transmembrane helix</keyword>
<keyword evidence="3" id="KW-1185">Reference proteome</keyword>